<evidence type="ECO:0000313" key="3">
    <source>
        <dbReference type="Proteomes" id="UP000075714"/>
    </source>
</evidence>
<accession>A0A150GP48</accession>
<evidence type="ECO:0000256" key="1">
    <source>
        <dbReference type="SAM" id="MobiDB-lite"/>
    </source>
</evidence>
<dbReference type="EMBL" id="LSYV01000013">
    <property type="protein sequence ID" value="KXZ51512.1"/>
    <property type="molecule type" value="Genomic_DNA"/>
</dbReference>
<sequence length="167" mass="17157">MQTLDGHKTECKNIYVKGRNVRFVHLPRSLDPGKAIDMYRHKLIRTKREAAKERARVLGSAKREAKGADAVATAGGEEGGAEAAGEGDEAIEGEGEGDAEGQPGTDEDEEGAWGGGEEDDEDEGTAGEEREEGREAAGGGAAAAAAGGGAEGEGGGDGDWELEFGDL</sequence>
<dbReference type="AlphaFoldDB" id="A0A150GP48"/>
<organism evidence="2 3">
    <name type="scientific">Gonium pectorale</name>
    <name type="common">Green alga</name>
    <dbReference type="NCBI Taxonomy" id="33097"/>
    <lineage>
        <taxon>Eukaryota</taxon>
        <taxon>Viridiplantae</taxon>
        <taxon>Chlorophyta</taxon>
        <taxon>core chlorophytes</taxon>
        <taxon>Chlorophyceae</taxon>
        <taxon>CS clade</taxon>
        <taxon>Chlamydomonadales</taxon>
        <taxon>Volvocaceae</taxon>
        <taxon>Gonium</taxon>
    </lineage>
</organism>
<feature type="compositionally biased region" description="Basic and acidic residues" evidence="1">
    <location>
        <begin position="55"/>
        <end position="67"/>
    </location>
</feature>
<feature type="compositionally biased region" description="Acidic residues" evidence="1">
    <location>
        <begin position="85"/>
        <end position="126"/>
    </location>
</feature>
<proteinExistence type="predicted"/>
<dbReference type="OrthoDB" id="10256176at2759"/>
<feature type="compositionally biased region" description="Gly residues" evidence="1">
    <location>
        <begin position="136"/>
        <end position="153"/>
    </location>
</feature>
<gene>
    <name evidence="2" type="ORF">GPECTOR_12g475</name>
</gene>
<keyword evidence="3" id="KW-1185">Reference proteome</keyword>
<feature type="compositionally biased region" description="Acidic residues" evidence="1">
    <location>
        <begin position="154"/>
        <end position="167"/>
    </location>
</feature>
<dbReference type="Proteomes" id="UP000075714">
    <property type="component" value="Unassembled WGS sequence"/>
</dbReference>
<protein>
    <submittedName>
        <fullName evidence="2">Uncharacterized protein</fullName>
    </submittedName>
</protein>
<comment type="caution">
    <text evidence="2">The sequence shown here is derived from an EMBL/GenBank/DDBJ whole genome shotgun (WGS) entry which is preliminary data.</text>
</comment>
<dbReference type="STRING" id="33097.A0A150GP48"/>
<evidence type="ECO:0000313" key="2">
    <source>
        <dbReference type="EMBL" id="KXZ51512.1"/>
    </source>
</evidence>
<reference evidence="3" key="1">
    <citation type="journal article" date="2016" name="Nat. Commun.">
        <title>The Gonium pectorale genome demonstrates co-option of cell cycle regulation during the evolution of multicellularity.</title>
        <authorList>
            <person name="Hanschen E.R."/>
            <person name="Marriage T.N."/>
            <person name="Ferris P.J."/>
            <person name="Hamaji T."/>
            <person name="Toyoda A."/>
            <person name="Fujiyama A."/>
            <person name="Neme R."/>
            <person name="Noguchi H."/>
            <person name="Minakuchi Y."/>
            <person name="Suzuki M."/>
            <person name="Kawai-Toyooka H."/>
            <person name="Smith D.R."/>
            <person name="Sparks H."/>
            <person name="Anderson J."/>
            <person name="Bakaric R."/>
            <person name="Luria V."/>
            <person name="Karger A."/>
            <person name="Kirschner M.W."/>
            <person name="Durand P.M."/>
            <person name="Michod R.E."/>
            <person name="Nozaki H."/>
            <person name="Olson B.J."/>
        </authorList>
    </citation>
    <scope>NUCLEOTIDE SEQUENCE [LARGE SCALE GENOMIC DNA]</scope>
    <source>
        <strain evidence="3">NIES-2863</strain>
    </source>
</reference>
<name>A0A150GP48_GONPE</name>
<feature type="region of interest" description="Disordered" evidence="1">
    <location>
        <begin position="55"/>
        <end position="167"/>
    </location>
</feature>